<evidence type="ECO:0000259" key="16">
    <source>
        <dbReference type="PROSITE" id="PS50928"/>
    </source>
</evidence>
<keyword evidence="5 14" id="KW-0813">Transport</keyword>
<evidence type="ECO:0000256" key="4">
    <source>
        <dbReference type="ARBA" id="ARBA00010072"/>
    </source>
</evidence>
<evidence type="ECO:0000256" key="11">
    <source>
        <dbReference type="ARBA" id="ARBA00022970"/>
    </source>
</evidence>
<feature type="transmembrane region" description="Helical" evidence="14">
    <location>
        <begin position="57"/>
        <end position="77"/>
    </location>
</feature>
<evidence type="ECO:0000313" key="17">
    <source>
        <dbReference type="EMBL" id="GAA3887037.1"/>
    </source>
</evidence>
<comment type="similarity">
    <text evidence="3">Belongs to the ABC transporter superfamily.</text>
</comment>
<comment type="subcellular location">
    <subcellularLocation>
        <location evidence="2">Cell inner membrane</location>
        <topology evidence="2">Multi-pass membrane protein</topology>
    </subcellularLocation>
    <subcellularLocation>
        <location evidence="1">Cell inner membrane</location>
        <topology evidence="1">Peripheral membrane protein</topology>
    </subcellularLocation>
    <subcellularLocation>
        <location evidence="14">Cell membrane</location>
        <topology evidence="14">Multi-pass membrane protein</topology>
    </subcellularLocation>
</comment>
<evidence type="ECO:0000313" key="18">
    <source>
        <dbReference type="Proteomes" id="UP001499994"/>
    </source>
</evidence>
<evidence type="ECO:0000256" key="13">
    <source>
        <dbReference type="ARBA" id="ARBA00023136"/>
    </source>
</evidence>
<keyword evidence="13 14" id="KW-0472">Membrane</keyword>
<keyword evidence="10" id="KW-0067">ATP-binding</keyword>
<dbReference type="InterPro" id="IPR027417">
    <property type="entry name" value="P-loop_NTPase"/>
</dbReference>
<dbReference type="InterPro" id="IPR035906">
    <property type="entry name" value="MetI-like_sf"/>
</dbReference>
<feature type="transmembrane region" description="Helical" evidence="14">
    <location>
        <begin position="199"/>
        <end position="216"/>
    </location>
</feature>
<comment type="similarity">
    <text evidence="4">Belongs to the binding-protein-dependent transport system permease family. HisMQ subfamily.</text>
</comment>
<feature type="transmembrane region" description="Helical" evidence="14">
    <location>
        <begin position="159"/>
        <end position="179"/>
    </location>
</feature>
<dbReference type="InterPro" id="IPR000515">
    <property type="entry name" value="MetI-like"/>
</dbReference>
<feature type="domain" description="ABC transmembrane type-1" evidence="16">
    <location>
        <begin position="21"/>
        <end position="213"/>
    </location>
</feature>
<dbReference type="InterPro" id="IPR050086">
    <property type="entry name" value="MetN_ABC_transporter-like"/>
</dbReference>
<organism evidence="17 18">
    <name type="scientific">Gibbsiella dentisursi</name>
    <dbReference type="NCBI Taxonomy" id="796890"/>
    <lineage>
        <taxon>Bacteria</taxon>
        <taxon>Pseudomonadati</taxon>
        <taxon>Pseudomonadota</taxon>
        <taxon>Gammaproteobacteria</taxon>
        <taxon>Enterobacterales</taxon>
        <taxon>Yersiniaceae</taxon>
        <taxon>Gibbsiella</taxon>
    </lineage>
</organism>
<reference evidence="18" key="1">
    <citation type="journal article" date="2019" name="Int. J. Syst. Evol. Microbiol.">
        <title>The Global Catalogue of Microorganisms (GCM) 10K type strain sequencing project: providing services to taxonomists for standard genome sequencing and annotation.</title>
        <authorList>
            <consortium name="The Broad Institute Genomics Platform"/>
            <consortium name="The Broad Institute Genome Sequencing Center for Infectious Disease"/>
            <person name="Wu L."/>
            <person name="Ma J."/>
        </authorList>
    </citation>
    <scope>NUCLEOTIDE SEQUENCE [LARGE SCALE GENOMIC DNA]</scope>
    <source>
        <strain evidence="18">JCM 17201</strain>
    </source>
</reference>
<dbReference type="PROSITE" id="PS50928">
    <property type="entry name" value="ABC_TM1"/>
    <property type="match status" value="1"/>
</dbReference>
<dbReference type="EMBL" id="BAABDG010000002">
    <property type="protein sequence ID" value="GAA3887037.1"/>
    <property type="molecule type" value="Genomic_DNA"/>
</dbReference>
<evidence type="ECO:0000256" key="10">
    <source>
        <dbReference type="ARBA" id="ARBA00022840"/>
    </source>
</evidence>
<evidence type="ECO:0000259" key="15">
    <source>
        <dbReference type="PROSITE" id="PS50893"/>
    </source>
</evidence>
<name>A0ABP7KSP4_9GAMM</name>
<evidence type="ECO:0000256" key="5">
    <source>
        <dbReference type="ARBA" id="ARBA00022448"/>
    </source>
</evidence>
<evidence type="ECO:0000256" key="6">
    <source>
        <dbReference type="ARBA" id="ARBA00022475"/>
    </source>
</evidence>
<dbReference type="SMART" id="SM00382">
    <property type="entry name" value="AAA"/>
    <property type="match status" value="1"/>
</dbReference>
<evidence type="ECO:0000256" key="14">
    <source>
        <dbReference type="RuleBase" id="RU363032"/>
    </source>
</evidence>
<feature type="transmembrane region" description="Helical" evidence="14">
    <location>
        <begin position="20"/>
        <end position="45"/>
    </location>
</feature>
<dbReference type="PANTHER" id="PTHR43166">
    <property type="entry name" value="AMINO ACID IMPORT ATP-BINDING PROTEIN"/>
    <property type="match status" value="1"/>
</dbReference>
<accession>A0ABP7KSP4</accession>
<evidence type="ECO:0000256" key="7">
    <source>
        <dbReference type="ARBA" id="ARBA00022519"/>
    </source>
</evidence>
<comment type="caution">
    <text evidence="17">The sequence shown here is derived from an EMBL/GenBank/DDBJ whole genome shotgun (WGS) entry which is preliminary data.</text>
</comment>
<keyword evidence="12 14" id="KW-1133">Transmembrane helix</keyword>
<dbReference type="Gene3D" id="1.10.3720.10">
    <property type="entry name" value="MetI-like"/>
    <property type="match status" value="1"/>
</dbReference>
<evidence type="ECO:0000256" key="9">
    <source>
        <dbReference type="ARBA" id="ARBA00022741"/>
    </source>
</evidence>
<dbReference type="InterPro" id="IPR017871">
    <property type="entry name" value="ABC_transporter-like_CS"/>
</dbReference>
<sequence length="506" mass="56495">MQFDWHYLLGLLTFADFWQASWLVVQLSLLTWVCGVILGLIVAFARQSPHRFLSNLAAVYIWLFRSLPLLVLLIFIFNLPQIWPDSGVLLGNPFIAGALALILSETAYIAEIHRGGLIAVQRGQFEAGKALGLSKGQIRLKIVIPQAFRISLPTLVNEFITIVKMTSLVSVISLAEILMVGERLYTDNFKVMETMLAVAFYYVLIVTIFERLFAWLEQRLDIQRRTPGLLDVLRVRPALPQPAPITRRATSAAAKPILELKNIQKAFNGKTVLNGIDLNVRPGEVIAIIGPSGSGKTTLIRTINGLETLDGGSVRLLGHPFIDAGQAENALPWRARITKLGMVFQSFNLFPHKNVLENLMLAPLVHFQEEKVPLRQRCLAMLDKVGMLEHANKYPHQLSGGQQQRVAIARTLVMQPSVVLFDEPTSALDPERVTEVLEVIARLADEGITMLIVTHEMKFAFSIADRVVFMEHGNVEIDAAPGDILQMRDHRIHRFIQDMGPKACSV</sequence>
<evidence type="ECO:0000256" key="1">
    <source>
        <dbReference type="ARBA" id="ARBA00004417"/>
    </source>
</evidence>
<keyword evidence="7" id="KW-0997">Cell inner membrane</keyword>
<proteinExistence type="inferred from homology"/>
<dbReference type="SUPFAM" id="SSF52540">
    <property type="entry name" value="P-loop containing nucleoside triphosphate hydrolases"/>
    <property type="match status" value="1"/>
</dbReference>
<keyword evidence="11" id="KW-0029">Amino-acid transport</keyword>
<dbReference type="InterPro" id="IPR003593">
    <property type="entry name" value="AAA+_ATPase"/>
</dbReference>
<evidence type="ECO:0000256" key="3">
    <source>
        <dbReference type="ARBA" id="ARBA00005417"/>
    </source>
</evidence>
<keyword evidence="9" id="KW-0547">Nucleotide-binding</keyword>
<dbReference type="Gene3D" id="3.40.50.300">
    <property type="entry name" value="P-loop containing nucleotide triphosphate hydrolases"/>
    <property type="match status" value="1"/>
</dbReference>
<evidence type="ECO:0000256" key="8">
    <source>
        <dbReference type="ARBA" id="ARBA00022692"/>
    </source>
</evidence>
<dbReference type="Pfam" id="PF00005">
    <property type="entry name" value="ABC_tran"/>
    <property type="match status" value="1"/>
</dbReference>
<feature type="domain" description="ABC transporter" evidence="15">
    <location>
        <begin position="258"/>
        <end position="497"/>
    </location>
</feature>
<dbReference type="Pfam" id="PF00528">
    <property type="entry name" value="BPD_transp_1"/>
    <property type="match status" value="1"/>
</dbReference>
<keyword evidence="8 14" id="KW-0812">Transmembrane</keyword>
<feature type="transmembrane region" description="Helical" evidence="14">
    <location>
        <begin position="89"/>
        <end position="110"/>
    </location>
</feature>
<dbReference type="PROSITE" id="PS00211">
    <property type="entry name" value="ABC_TRANSPORTER_1"/>
    <property type="match status" value="1"/>
</dbReference>
<dbReference type="PROSITE" id="PS50893">
    <property type="entry name" value="ABC_TRANSPORTER_2"/>
    <property type="match status" value="1"/>
</dbReference>
<evidence type="ECO:0000256" key="12">
    <source>
        <dbReference type="ARBA" id="ARBA00022989"/>
    </source>
</evidence>
<keyword evidence="6" id="KW-1003">Cell membrane</keyword>
<dbReference type="Proteomes" id="UP001499994">
    <property type="component" value="Unassembled WGS sequence"/>
</dbReference>
<dbReference type="NCBIfam" id="TIGR01726">
    <property type="entry name" value="HEQRo_perm_3TM"/>
    <property type="match status" value="1"/>
</dbReference>
<dbReference type="InterPro" id="IPR003439">
    <property type="entry name" value="ABC_transporter-like_ATP-bd"/>
</dbReference>
<protein>
    <submittedName>
        <fullName evidence="17">Amino acid ABC transporter permease/ATP-binding protein</fullName>
    </submittedName>
</protein>
<keyword evidence="18" id="KW-1185">Reference proteome</keyword>
<evidence type="ECO:0000256" key="2">
    <source>
        <dbReference type="ARBA" id="ARBA00004429"/>
    </source>
</evidence>
<dbReference type="CDD" id="cd06261">
    <property type="entry name" value="TM_PBP2"/>
    <property type="match status" value="1"/>
</dbReference>
<gene>
    <name evidence="17" type="ORF">GCM10022405_10810</name>
</gene>
<dbReference type="InterPro" id="IPR010065">
    <property type="entry name" value="AA_ABC_transptr_permease_3TM"/>
</dbReference>
<dbReference type="PANTHER" id="PTHR43166:SF9">
    <property type="entry name" value="GLUTAMATE_ASPARTATE IMPORT ATP-BINDING PROTEIN GLTL"/>
    <property type="match status" value="1"/>
</dbReference>
<dbReference type="SUPFAM" id="SSF161098">
    <property type="entry name" value="MetI-like"/>
    <property type="match status" value="1"/>
</dbReference>
<dbReference type="RefSeq" id="WP_279028980.1">
    <property type="nucleotide sequence ID" value="NZ_BAABDG010000002.1"/>
</dbReference>